<evidence type="ECO:0000256" key="1">
    <source>
        <dbReference type="SAM" id="MobiDB-lite"/>
    </source>
</evidence>
<dbReference type="Proteomes" id="UP000006853">
    <property type="component" value="Chromosome 1"/>
</dbReference>
<reference evidence="2 3" key="1">
    <citation type="journal article" date="2011" name="J. Biotechnol.">
        <title>High-quality genome sequence of Pichia pastoris CBS7435.</title>
        <authorList>
            <person name="Kuberl A."/>
            <person name="Schneider J."/>
            <person name="Thallinger G.G."/>
            <person name="Anderl I."/>
            <person name="Wibberg D."/>
            <person name="Hajek T."/>
            <person name="Jaenicke S."/>
            <person name="Brinkrolf K."/>
            <person name="Goesmann A."/>
            <person name="Szczepanowski R."/>
            <person name="Puhler A."/>
            <person name="Schwab H."/>
            <person name="Glieder A."/>
            <person name="Pichler H."/>
        </authorList>
    </citation>
    <scope>NUCLEOTIDE SEQUENCE [LARGE SCALE GENOMIC DNA]</scope>
    <source>
        <strain evidence="3">ATCC 76273 / CBS 7435 / CECT 11047 / NRRL Y-11430 / Wegner 21-1</strain>
    </source>
</reference>
<proteinExistence type="predicted"/>
<gene>
    <name evidence="2" type="ordered locus">PP7435_Chr1-2214</name>
</gene>
<evidence type="ECO:0000313" key="3">
    <source>
        <dbReference type="Proteomes" id="UP000006853"/>
    </source>
</evidence>
<protein>
    <submittedName>
        <fullName evidence="2">Uncharacterized protein</fullName>
    </submittedName>
</protein>
<accession>A0A1G4KP95</accession>
<dbReference type="EMBL" id="FR839628">
    <property type="protein sequence ID" value="SCV11826.1"/>
    <property type="molecule type" value="Genomic_DNA"/>
</dbReference>
<name>A0A1G4KP95_KOMPC</name>
<dbReference type="AlphaFoldDB" id="A0A1G4KP95"/>
<feature type="compositionally biased region" description="Polar residues" evidence="1">
    <location>
        <begin position="23"/>
        <end position="33"/>
    </location>
</feature>
<feature type="compositionally biased region" description="Basic and acidic residues" evidence="1">
    <location>
        <begin position="34"/>
        <end position="47"/>
    </location>
</feature>
<keyword evidence="3" id="KW-1185">Reference proteome</keyword>
<reference evidence="2 3" key="2">
    <citation type="journal article" date="2016" name="FEMS Yeast Res.">
        <title>Curation of the genome annotation of Pichia pastoris (Komagataella phaffii) CBS7435 from gene level to protein function.</title>
        <authorList>
            <person name="Valli M."/>
            <person name="Tatto N.E."/>
            <person name="Peymann A."/>
            <person name="Gruber C."/>
            <person name="Landes N."/>
            <person name="Ekker H."/>
            <person name="Thallinger G.G."/>
            <person name="Mattanovich D."/>
            <person name="Gasser B."/>
            <person name="Graf A.B."/>
        </authorList>
    </citation>
    <scope>GENOME REANNOTATION</scope>
    <source>
        <strain evidence="2 3">ATCC 76273 / CBS 7435 / CECT 11047 / NRRL Y-11430 / Wegner 21-1</strain>
    </source>
</reference>
<evidence type="ECO:0000313" key="2">
    <source>
        <dbReference type="EMBL" id="SCV11826.1"/>
    </source>
</evidence>
<feature type="region of interest" description="Disordered" evidence="1">
    <location>
        <begin position="17"/>
        <end position="54"/>
    </location>
</feature>
<sequence length="54" mass="6278">MKEELRAIIQPLKGFLQRRQQRQKLASTTITTENSKKKSVTDHRETPIGEDNLN</sequence>
<organism evidence="2 3">
    <name type="scientific">Komagataella phaffii (strain ATCC 76273 / CBS 7435 / CECT 11047 / NRRL Y-11430 / Wegner 21-1)</name>
    <name type="common">Yeast</name>
    <name type="synonym">Pichia pastoris</name>
    <dbReference type="NCBI Taxonomy" id="981350"/>
    <lineage>
        <taxon>Eukaryota</taxon>
        <taxon>Fungi</taxon>
        <taxon>Dikarya</taxon>
        <taxon>Ascomycota</taxon>
        <taxon>Saccharomycotina</taxon>
        <taxon>Pichiomycetes</taxon>
        <taxon>Pichiales</taxon>
        <taxon>Pichiaceae</taxon>
        <taxon>Komagataella</taxon>
    </lineage>
</organism>